<keyword evidence="3" id="KW-1185">Reference proteome</keyword>
<organism evidence="2 3">
    <name type="scientific">Streptomyces albiaxialis</name>
    <dbReference type="NCBI Taxonomy" id="329523"/>
    <lineage>
        <taxon>Bacteria</taxon>
        <taxon>Bacillati</taxon>
        <taxon>Actinomycetota</taxon>
        <taxon>Actinomycetes</taxon>
        <taxon>Kitasatosporales</taxon>
        <taxon>Streptomycetaceae</taxon>
        <taxon>Streptomyces</taxon>
    </lineage>
</organism>
<dbReference type="EMBL" id="BAAAPE010000007">
    <property type="protein sequence ID" value="GAA2074180.1"/>
    <property type="molecule type" value="Genomic_DNA"/>
</dbReference>
<dbReference type="PROSITE" id="PS51819">
    <property type="entry name" value="VOC"/>
    <property type="match status" value="1"/>
</dbReference>
<comment type="caution">
    <text evidence="2">The sequence shown here is derived from an EMBL/GenBank/DDBJ whole genome shotgun (WGS) entry which is preliminary data.</text>
</comment>
<dbReference type="RefSeq" id="WP_344527680.1">
    <property type="nucleotide sequence ID" value="NZ_BAAAPE010000007.1"/>
</dbReference>
<dbReference type="Pfam" id="PF13468">
    <property type="entry name" value="Glyoxalase_3"/>
    <property type="match status" value="1"/>
</dbReference>
<accession>A0ABN2VVT3</accession>
<evidence type="ECO:0000313" key="3">
    <source>
        <dbReference type="Proteomes" id="UP001500016"/>
    </source>
</evidence>
<evidence type="ECO:0000259" key="1">
    <source>
        <dbReference type="PROSITE" id="PS51819"/>
    </source>
</evidence>
<gene>
    <name evidence="2" type="ORF">GCM10009801_27950</name>
</gene>
<feature type="domain" description="VOC" evidence="1">
    <location>
        <begin position="11"/>
        <end position="158"/>
    </location>
</feature>
<dbReference type="SUPFAM" id="SSF54593">
    <property type="entry name" value="Glyoxalase/Bleomycin resistance protein/Dihydroxybiphenyl dioxygenase"/>
    <property type="match status" value="1"/>
</dbReference>
<dbReference type="InterPro" id="IPR037523">
    <property type="entry name" value="VOC_core"/>
</dbReference>
<name>A0ABN2VVT3_9ACTN</name>
<evidence type="ECO:0000313" key="2">
    <source>
        <dbReference type="EMBL" id="GAA2074180.1"/>
    </source>
</evidence>
<protein>
    <recommendedName>
        <fullName evidence="1">VOC domain-containing protein</fullName>
    </recommendedName>
</protein>
<dbReference type="InterPro" id="IPR029068">
    <property type="entry name" value="Glyas_Bleomycin-R_OHBP_Dase"/>
</dbReference>
<dbReference type="InterPro" id="IPR025870">
    <property type="entry name" value="Glyoxalase-like_dom"/>
</dbReference>
<proteinExistence type="predicted"/>
<sequence>MREDLTFHGPAFDHLVHVVPDLDAAVAAYREAGLPASRAAAPAAPGLGFSNGSWRTDGTRYVELLRLDDESAYTASTYAGQARHFAPDLRAAAAEGGAAVGVGVIVPDTAEAVARMRALGTRVEHVVPTFPRGEGTISYDIGWPVDGPAWRPFVLTYPGTRQERAALLEARKPERAPFAIEALRVETPDPEGDALWTARALGLPGPVREGGEWRVALPEGELRLFRGPRARVASVLLTPGPDGTPVPEGSVLGLDYRAA</sequence>
<reference evidence="2 3" key="1">
    <citation type="journal article" date="2019" name="Int. J. Syst. Evol. Microbiol.">
        <title>The Global Catalogue of Microorganisms (GCM) 10K type strain sequencing project: providing services to taxonomists for standard genome sequencing and annotation.</title>
        <authorList>
            <consortium name="The Broad Institute Genomics Platform"/>
            <consortium name="The Broad Institute Genome Sequencing Center for Infectious Disease"/>
            <person name="Wu L."/>
            <person name="Ma J."/>
        </authorList>
    </citation>
    <scope>NUCLEOTIDE SEQUENCE [LARGE SCALE GENOMIC DNA]</scope>
    <source>
        <strain evidence="2 3">JCM 15478</strain>
    </source>
</reference>
<dbReference type="Gene3D" id="3.10.180.10">
    <property type="entry name" value="2,3-Dihydroxybiphenyl 1,2-Dioxygenase, domain 1"/>
    <property type="match status" value="1"/>
</dbReference>
<dbReference type="Proteomes" id="UP001500016">
    <property type="component" value="Unassembled WGS sequence"/>
</dbReference>